<dbReference type="PROSITE" id="PS51257">
    <property type="entry name" value="PROKAR_LIPOPROTEIN"/>
    <property type="match status" value="1"/>
</dbReference>
<evidence type="ECO:0000313" key="1">
    <source>
        <dbReference type="EMBL" id="AKJ19928.1"/>
    </source>
</evidence>
<geneLocation type="plasmid" evidence="3">
    <name>pB71</name>
</geneLocation>
<geneLocation type="plasmid" evidence="1">
    <name>pF8475</name>
</geneLocation>
<dbReference type="PATRIC" id="fig|28901.787.peg.1335"/>
<evidence type="ECO:0000313" key="3">
    <source>
        <dbReference type="EMBL" id="AKJ20304.1"/>
    </source>
</evidence>
<evidence type="ECO:0000313" key="2">
    <source>
        <dbReference type="EMBL" id="AKJ20127.1"/>
    </source>
</evidence>
<evidence type="ECO:0000313" key="5">
    <source>
        <dbReference type="EMBL" id="HAC9692538.1"/>
    </source>
</evidence>
<dbReference type="EMBL" id="DAANFV010000021">
    <property type="protein sequence ID" value="HAC9688102.1"/>
    <property type="molecule type" value="Genomic_DNA"/>
</dbReference>
<geneLocation type="plasmid" evidence="2">
    <name>p109/9</name>
</geneLocation>
<protein>
    <recommendedName>
        <fullName evidence="12">Lipoprotein</fullName>
    </recommendedName>
</protein>
<dbReference type="EMBL" id="KP899804">
    <property type="protein sequence ID" value="AKJ19928.1"/>
    <property type="molecule type" value="Genomic_DNA"/>
</dbReference>
<sequence>MIRVSAFILTLLVTGCQSVGSKIAVLPSVGFDPIMSNRTEAYTDGKVTFLIESSGTDVWLLAKNGTKEFIELSDLNLGGSRCTYSSRGKQLISPSSVTIFTVPTVGLLGLCYDNNDQLTFINNSFKNISQSSRDGLTLPLLFSIKYKFPGSFDSKQIVVTQSFDLEFLQKEQS</sequence>
<evidence type="ECO:0000313" key="11">
    <source>
        <dbReference type="EMBL" id="MIT52232.1"/>
    </source>
</evidence>
<dbReference type="AlphaFoldDB" id="A0A0G3B1C2"/>
<keyword evidence="1" id="KW-0614">Plasmid</keyword>
<dbReference type="EMBL" id="DAANFW010000018">
    <property type="protein sequence ID" value="HAC9692538.1"/>
    <property type="molecule type" value="Genomic_DNA"/>
</dbReference>
<accession>A0A6C8YWB8</accession>
<dbReference type="EMBL" id="DAANHM010000037">
    <property type="protein sequence ID" value="HAC9896328.1"/>
    <property type="molecule type" value="Genomic_DNA"/>
</dbReference>
<reference evidence="4" key="4">
    <citation type="submission" date="2019-01" db="EMBL/GenBank/DDBJ databases">
        <authorList>
            <consortium name="NCBI Pathogen Detection Project"/>
        </authorList>
    </citation>
    <scope>NUCLEOTIDE SEQUENCE</scope>
    <source>
        <strain evidence="10">2011-60-876-1</strain>
        <strain evidence="9">373DRC</strain>
        <strain evidence="6">D14916</strain>
        <strain evidence="7">I32</strain>
        <strain evidence="4">S05012-15</strain>
        <strain evidence="5">S05117-15</strain>
        <strain evidence="8">Typhimurium</strain>
    </source>
</reference>
<evidence type="ECO:0000313" key="4">
    <source>
        <dbReference type="EMBL" id="HAC9688102.1"/>
    </source>
</evidence>
<evidence type="ECO:0000313" key="10">
    <source>
        <dbReference type="EMBL" id="HAF0254257.1"/>
    </source>
</evidence>
<organism evidence="1">
    <name type="scientific">Salmonella typhimurium</name>
    <dbReference type="NCBI Taxonomy" id="90371"/>
    <lineage>
        <taxon>Bacteria</taxon>
        <taxon>Pseudomonadati</taxon>
        <taxon>Pseudomonadota</taxon>
        <taxon>Gammaproteobacteria</taxon>
        <taxon>Enterobacterales</taxon>
        <taxon>Enterobacteriaceae</taxon>
        <taxon>Salmonella</taxon>
    </lineage>
</organism>
<evidence type="ECO:0000313" key="9">
    <source>
        <dbReference type="EMBL" id="HAF0198272.1"/>
    </source>
</evidence>
<reference evidence="1" key="1">
    <citation type="submission" date="2015-03" db="EMBL/GenBank/DDBJ databases">
        <title>Complete genome sequences of four Salmonella Typhimurium IncHI1 plasmids and their characteristics.</title>
        <authorList>
            <person name="Kubasova T."/>
            <person name="Matiasovicova J."/>
            <person name="Cejkova D."/>
            <person name="Sekelova Z."/>
            <person name="Polansky O."/>
            <person name="Medvecky M."/>
            <person name="Rychlik I."/>
            <person name="Juricova H."/>
        </authorList>
    </citation>
    <scope>NUCLEOTIDE SEQUENCE</scope>
    <source>
        <strain evidence="2">109/9</strain>
        <strain evidence="3">B71</strain>
        <strain evidence="1">F8475</strain>
        <plasmid evidence="2">p109/9</plasmid>
        <plasmid evidence="3">pB71</plasmid>
        <plasmid evidence="1">pF8475</plasmid>
    </source>
</reference>
<proteinExistence type="predicted"/>
<evidence type="ECO:0000313" key="8">
    <source>
        <dbReference type="EMBL" id="HAD3314424.1"/>
    </source>
</evidence>
<name>A0A0G3B1C2_SALTM</name>
<dbReference type="Proteomes" id="UP000885258">
    <property type="component" value="Unassembled WGS sequence"/>
</dbReference>
<gene>
    <name evidence="11" type="ORF">AU613_25740</name>
    <name evidence="5" type="ORF">G0K70_18065</name>
    <name evidence="4" type="ORF">G0K78_21300</name>
    <name evidence="6" type="ORF">G0L07_11815</name>
    <name evidence="7" type="ORF">G0L24_20055</name>
    <name evidence="8" type="ORF">G1O83_23750</name>
    <name evidence="10" type="ORF">G9C49_004275</name>
    <name evidence="9" type="ORF">GTH89_21525</name>
</gene>
<evidence type="ECO:0008006" key="12">
    <source>
        <dbReference type="Google" id="ProtNLM"/>
    </source>
</evidence>
<dbReference type="EMBL" id="DAATUV010000037">
    <property type="protein sequence ID" value="HAF0198272.1"/>
    <property type="molecule type" value="Genomic_DNA"/>
</dbReference>
<dbReference type="EMBL" id="KP899806">
    <property type="protein sequence ID" value="AKJ20304.1"/>
    <property type="molecule type" value="Genomic_DNA"/>
</dbReference>
<dbReference type="EMBL" id="DAANGX010000034">
    <property type="protein sequence ID" value="HAC9822451.1"/>
    <property type="molecule type" value="Genomic_DNA"/>
</dbReference>
<dbReference type="EMBL" id="DAATVE010000034">
    <property type="protein sequence ID" value="HAF0254257.1"/>
    <property type="molecule type" value="Genomic_DNA"/>
</dbReference>
<dbReference type="EMBL" id="DAAOJG010000030">
    <property type="protein sequence ID" value="HAD3314424.1"/>
    <property type="molecule type" value="Genomic_DNA"/>
</dbReference>
<dbReference type="RefSeq" id="WP_000621889.1">
    <property type="nucleotide sequence ID" value="NZ_CBDFRU010000021.1"/>
</dbReference>
<dbReference type="EMBL" id="KP899805">
    <property type="protein sequence ID" value="AKJ20127.1"/>
    <property type="molecule type" value="Genomic_DNA"/>
</dbReference>
<accession>A0A0G3B1C2</accession>
<reference evidence="4" key="2">
    <citation type="journal article" date="2018" name="Genome Biol.">
        <title>SKESA: strategic k-mer extension for scrupulous assemblies.</title>
        <authorList>
            <person name="Souvorov A."/>
            <person name="Agarwala R."/>
            <person name="Lipman D.J."/>
        </authorList>
    </citation>
    <scope>NUCLEOTIDE SEQUENCE</scope>
    <source>
        <strain evidence="10">2011-60-876-1</strain>
        <strain evidence="9">373DRC</strain>
        <strain evidence="6">D14916</strain>
        <strain evidence="7">I32</strain>
        <strain evidence="4">S05012-15</strain>
        <strain evidence="5">S05117-15</strain>
        <strain evidence="8">Typhimurium</strain>
    </source>
</reference>
<reference evidence="11" key="3">
    <citation type="submission" date="2018-08" db="EMBL/GenBank/DDBJ databases">
        <authorList>
            <person name="Ashton P.M."/>
            <person name="Dallman T."/>
            <person name="Nair S."/>
            <person name="De Pinna E."/>
            <person name="Peters T."/>
            <person name="Grant K."/>
        </authorList>
    </citation>
    <scope>NUCLEOTIDE SEQUENCE [LARGE SCALE GENOMIC DNA]</scope>
    <source>
        <strain evidence="11">29290</strain>
    </source>
</reference>
<dbReference type="EMBL" id="RSUA01000093">
    <property type="protein sequence ID" value="MIT52232.1"/>
    <property type="molecule type" value="Genomic_DNA"/>
</dbReference>
<evidence type="ECO:0000313" key="7">
    <source>
        <dbReference type="EMBL" id="HAC9896328.1"/>
    </source>
</evidence>
<evidence type="ECO:0000313" key="6">
    <source>
        <dbReference type="EMBL" id="HAC9822451.1"/>
    </source>
</evidence>